<dbReference type="RefSeq" id="WP_025253162.1">
    <property type="nucleotide sequence ID" value="NZ_CP004353.1"/>
</dbReference>
<proteinExistence type="predicted"/>
<gene>
    <name evidence="1" type="ORF">B843_08795</name>
</gene>
<dbReference type="PATRIC" id="fig|1224164.3.peg.1775"/>
<dbReference type="EMBL" id="CP004353">
    <property type="protein sequence ID" value="AHI23144.1"/>
    <property type="molecule type" value="Genomic_DNA"/>
</dbReference>
<protein>
    <submittedName>
        <fullName evidence="1">Uncharacterized protein</fullName>
    </submittedName>
</protein>
<dbReference type="STRING" id="1224164.B843_08795"/>
<sequence>MHLPSSVPGAPERLQLSLQHARWLERPRLGEEEYTHAPAGMALSADFVCGFLLDGLVLSNAALSYLRIQPHAAWELGVRNLLAKAQAPLGYAFRHRPLAALTGARTPGMQVQVAGSLASSWLAHPRSLEILDAHFTDLLGEPVIYSCPDPSVLAAIPASAPLGEWEDFVSANYGVDGGTYIVCREGFPRYWSYEERLPAMAAA</sequence>
<dbReference type="Proteomes" id="UP000019222">
    <property type="component" value="Chromosome"/>
</dbReference>
<evidence type="ECO:0000313" key="1">
    <source>
        <dbReference type="EMBL" id="AHI23144.1"/>
    </source>
</evidence>
<keyword evidence="2" id="KW-1185">Reference proteome</keyword>
<accession>W5Y2I7</accession>
<dbReference type="KEGG" id="cvt:B843_08795"/>
<name>W5Y2I7_9CORY</name>
<dbReference type="eggNOG" id="ENOG5031IJW">
    <property type="taxonomic scope" value="Bacteria"/>
</dbReference>
<reference evidence="1 2" key="1">
    <citation type="submission" date="2013-02" db="EMBL/GenBank/DDBJ databases">
        <title>The complete genome sequence of Corynebacterium vitaeruminis DSM 20294.</title>
        <authorList>
            <person name="Ruckert C."/>
            <person name="Albersmeier A."/>
            <person name="Kalinowski J."/>
        </authorList>
    </citation>
    <scope>NUCLEOTIDE SEQUENCE [LARGE SCALE GENOMIC DNA]</scope>
    <source>
        <strain evidence="2">ATCC 10234</strain>
    </source>
</reference>
<dbReference type="AlphaFoldDB" id="W5Y2I7"/>
<evidence type="ECO:0000313" key="2">
    <source>
        <dbReference type="Proteomes" id="UP000019222"/>
    </source>
</evidence>
<dbReference type="HOGENOM" id="CLU_103273_0_0_11"/>
<organism evidence="1 2">
    <name type="scientific">Corynebacterium vitaeruminis DSM 20294</name>
    <dbReference type="NCBI Taxonomy" id="1224164"/>
    <lineage>
        <taxon>Bacteria</taxon>
        <taxon>Bacillati</taxon>
        <taxon>Actinomycetota</taxon>
        <taxon>Actinomycetes</taxon>
        <taxon>Mycobacteriales</taxon>
        <taxon>Corynebacteriaceae</taxon>
        <taxon>Corynebacterium</taxon>
    </lineage>
</organism>